<dbReference type="InParanoid" id="A0A1X7TB65"/>
<sequence length="217" mass="24225">MELQSFGSQTSDATVVGDLRSKQESLQKISKIALEQTTKKMDSTVSFGPPQCYNTERFESFNSHIRAQNIYGNRQSPSRDIATKFAVIHNLRYICSGGYFNGQQCDEELQRFYLLSKVQSFLNGTPSSETLSEKDIYSVGCLRKFPHGSTCRTLMDVVSDSISVKDLIKTCSVHGLPQDVTLNSSVFVHLGVMSQRKTLVNIEDFVKITSGNLTVPF</sequence>
<dbReference type="AlphaFoldDB" id="A0A1X7TB65"/>
<organism evidence="1">
    <name type="scientific">Amphimedon queenslandica</name>
    <name type="common">Sponge</name>
    <dbReference type="NCBI Taxonomy" id="400682"/>
    <lineage>
        <taxon>Eukaryota</taxon>
        <taxon>Metazoa</taxon>
        <taxon>Porifera</taxon>
        <taxon>Demospongiae</taxon>
        <taxon>Heteroscleromorpha</taxon>
        <taxon>Haplosclerida</taxon>
        <taxon>Niphatidae</taxon>
        <taxon>Amphimedon</taxon>
    </lineage>
</organism>
<evidence type="ECO:0000313" key="1">
    <source>
        <dbReference type="EnsemblMetazoa" id="Aqu2.1.11789_001"/>
    </source>
</evidence>
<proteinExistence type="predicted"/>
<reference evidence="1" key="1">
    <citation type="submission" date="2017-05" db="UniProtKB">
        <authorList>
            <consortium name="EnsemblMetazoa"/>
        </authorList>
    </citation>
    <scope>IDENTIFICATION</scope>
</reference>
<dbReference type="EnsemblMetazoa" id="Aqu2.1.11789_001">
    <property type="protein sequence ID" value="Aqu2.1.11789_001"/>
    <property type="gene ID" value="Aqu2.1.11789"/>
</dbReference>
<protein>
    <submittedName>
        <fullName evidence="1">Uncharacterized protein</fullName>
    </submittedName>
</protein>
<accession>A0A1X7TB65</accession>
<dbReference type="OrthoDB" id="6153946at2759"/>
<name>A0A1X7TB65_AMPQE</name>